<gene>
    <name evidence="4" type="ORF">S12H4_53697</name>
</gene>
<comment type="subcellular location">
    <subcellularLocation>
        <location evidence="1">Cell envelope</location>
    </subcellularLocation>
</comment>
<evidence type="ECO:0000313" key="4">
    <source>
        <dbReference type="EMBL" id="GAJ04239.1"/>
    </source>
</evidence>
<reference evidence="4" key="1">
    <citation type="journal article" date="2014" name="Front. Microbiol.">
        <title>High frequency of phylogenetically diverse reductive dehalogenase-homologous genes in deep subseafloor sedimentary metagenomes.</title>
        <authorList>
            <person name="Kawai M."/>
            <person name="Futagami T."/>
            <person name="Toyoda A."/>
            <person name="Takaki Y."/>
            <person name="Nishi S."/>
            <person name="Hori S."/>
            <person name="Arai W."/>
            <person name="Tsubouchi T."/>
            <person name="Morono Y."/>
            <person name="Uchiyama I."/>
            <person name="Ito T."/>
            <person name="Fujiyama A."/>
            <person name="Inagaki F."/>
            <person name="Takami H."/>
        </authorList>
    </citation>
    <scope>NUCLEOTIDE SEQUENCE</scope>
    <source>
        <strain evidence="4">Expedition CK06-06</strain>
    </source>
</reference>
<keyword evidence="3" id="KW-0472">Membrane</keyword>
<evidence type="ECO:0000256" key="3">
    <source>
        <dbReference type="SAM" id="Phobius"/>
    </source>
</evidence>
<comment type="caution">
    <text evidence="4">The sequence shown here is derived from an EMBL/GenBank/DDBJ whole genome shotgun (WGS) entry which is preliminary data.</text>
</comment>
<proteinExistence type="predicted"/>
<keyword evidence="2" id="KW-0175">Coiled coil</keyword>
<feature type="non-terminal residue" evidence="4">
    <location>
        <position position="108"/>
    </location>
</feature>
<keyword evidence="3" id="KW-0812">Transmembrane</keyword>
<dbReference type="InterPro" id="IPR050465">
    <property type="entry name" value="UPF0194_transport"/>
</dbReference>
<sequence length="108" mass="12079">MVMKSKIIFGTILILVIVIVGYNYIFKGQELPYEFAEVKKGNVSQEISETGQVKKGEEIKLGFKNVGRIEKIYVEVGQAVESGTFLVKLDTSQLYIQFQEAKASLDLA</sequence>
<name>X1TG27_9ZZZZ</name>
<dbReference type="EMBL" id="BARW01034229">
    <property type="protein sequence ID" value="GAJ04239.1"/>
    <property type="molecule type" value="Genomic_DNA"/>
</dbReference>
<organism evidence="4">
    <name type="scientific">marine sediment metagenome</name>
    <dbReference type="NCBI Taxonomy" id="412755"/>
    <lineage>
        <taxon>unclassified sequences</taxon>
        <taxon>metagenomes</taxon>
        <taxon>ecological metagenomes</taxon>
    </lineage>
</organism>
<dbReference type="PANTHER" id="PTHR32347">
    <property type="entry name" value="EFFLUX SYSTEM COMPONENT YKNX-RELATED"/>
    <property type="match status" value="1"/>
</dbReference>
<evidence type="ECO:0000256" key="1">
    <source>
        <dbReference type="ARBA" id="ARBA00004196"/>
    </source>
</evidence>
<dbReference type="AlphaFoldDB" id="X1TG27"/>
<dbReference type="GO" id="GO:0030313">
    <property type="term" value="C:cell envelope"/>
    <property type="evidence" value="ECO:0007669"/>
    <property type="project" value="UniProtKB-SubCell"/>
</dbReference>
<accession>X1TG27</accession>
<dbReference type="Gene3D" id="2.40.50.100">
    <property type="match status" value="1"/>
</dbReference>
<feature type="transmembrane region" description="Helical" evidence="3">
    <location>
        <begin position="7"/>
        <end position="25"/>
    </location>
</feature>
<protein>
    <submittedName>
        <fullName evidence="4">Uncharacterized protein</fullName>
    </submittedName>
</protein>
<keyword evidence="3" id="KW-1133">Transmembrane helix</keyword>
<evidence type="ECO:0000256" key="2">
    <source>
        <dbReference type="ARBA" id="ARBA00023054"/>
    </source>
</evidence>